<dbReference type="PANTHER" id="PTHR46796">
    <property type="entry name" value="HTH-TYPE TRANSCRIPTIONAL ACTIVATOR RHAS-RELATED"/>
    <property type="match status" value="1"/>
</dbReference>
<dbReference type="Pfam" id="PF12852">
    <property type="entry name" value="Cupin_6"/>
    <property type="match status" value="1"/>
</dbReference>
<dbReference type="Gene3D" id="1.10.10.60">
    <property type="entry name" value="Homeodomain-like"/>
    <property type="match status" value="1"/>
</dbReference>
<dbReference type="AlphaFoldDB" id="A0A2A6F9A1"/>
<dbReference type="EMBL" id="NWQG01000199">
    <property type="protein sequence ID" value="PDQ18201.1"/>
    <property type="molecule type" value="Genomic_DNA"/>
</dbReference>
<dbReference type="InterPro" id="IPR009057">
    <property type="entry name" value="Homeodomain-like_sf"/>
</dbReference>
<evidence type="ECO:0000313" key="5">
    <source>
        <dbReference type="EMBL" id="PDQ18201.1"/>
    </source>
</evidence>
<reference evidence="5 6" key="1">
    <citation type="submission" date="2017-09" db="EMBL/GenBank/DDBJ databases">
        <title>Mesorhizobum sanjuanii sp. nov. isolated from nodules of Lotus tenuis in saline-alkaline lowlands of Flooding Pampa.</title>
        <authorList>
            <person name="Sannazzaro A.I."/>
            <person name="Torres Tejerizo G.A."/>
            <person name="Fontana F."/>
            <person name="Cumpa Velazquez L.M."/>
            <person name="Hansen L."/>
            <person name="Pistorio M."/>
            <person name="Estrella M.J."/>
        </authorList>
    </citation>
    <scope>NUCLEOTIDE SEQUENCE [LARGE SCALE GENOMIC DNA]</scope>
    <source>
        <strain evidence="5 6">BSA136</strain>
    </source>
</reference>
<dbReference type="GO" id="GO:0043565">
    <property type="term" value="F:sequence-specific DNA binding"/>
    <property type="evidence" value="ECO:0007669"/>
    <property type="project" value="InterPro"/>
</dbReference>
<dbReference type="SMART" id="SM00342">
    <property type="entry name" value="HTH_ARAC"/>
    <property type="match status" value="1"/>
</dbReference>
<accession>A0A2A6F9A1</accession>
<dbReference type="GO" id="GO:0003700">
    <property type="term" value="F:DNA-binding transcription factor activity"/>
    <property type="evidence" value="ECO:0007669"/>
    <property type="project" value="InterPro"/>
</dbReference>
<dbReference type="PANTHER" id="PTHR46796:SF7">
    <property type="entry name" value="ARAC FAMILY TRANSCRIPTIONAL REGULATOR"/>
    <property type="match status" value="1"/>
</dbReference>
<name>A0A2A6F9A1_9HYPH</name>
<dbReference type="PROSITE" id="PS01124">
    <property type="entry name" value="HTH_ARAC_FAMILY_2"/>
    <property type="match status" value="1"/>
</dbReference>
<comment type="caution">
    <text evidence="5">The sequence shown here is derived from an EMBL/GenBank/DDBJ whole genome shotgun (WGS) entry which is preliminary data.</text>
</comment>
<dbReference type="PROSITE" id="PS00041">
    <property type="entry name" value="HTH_ARAC_FAMILY_1"/>
    <property type="match status" value="1"/>
</dbReference>
<evidence type="ECO:0000256" key="1">
    <source>
        <dbReference type="ARBA" id="ARBA00023015"/>
    </source>
</evidence>
<keyword evidence="3" id="KW-0804">Transcription</keyword>
<dbReference type="Pfam" id="PF12833">
    <property type="entry name" value="HTH_18"/>
    <property type="match status" value="1"/>
</dbReference>
<gene>
    <name evidence="5" type="ORF">CN311_25885</name>
</gene>
<keyword evidence="6" id="KW-1185">Reference proteome</keyword>
<dbReference type="SUPFAM" id="SSF46689">
    <property type="entry name" value="Homeodomain-like"/>
    <property type="match status" value="2"/>
</dbReference>
<dbReference type="InterPro" id="IPR018062">
    <property type="entry name" value="HTH_AraC-typ_CS"/>
</dbReference>
<sequence length="308" mass="33197">MDPLSDVIALLRPHAVFSKPITGRGTWGVRYPAYQAPGFSIVLAGRCWLAIDGAKPVLLDHGDFVLLASSPAFALLSQPDAECVPGRPSQEAVRHGDPNGEPDFQMLGGSFQIDKVNASLLLALLPGMIHIRAAEADTGRLARIIDLIKEECAADGPGREMILERLLEIMLVEGLRWPGITRDSLPAGLLSGMRDPALAPVLRAMHSNVRAGWTVAELARLAGMSRSAFAARFSGTLGCAPMEYLSRWRMTLARDALSRGGRSLDRLAEEIGYESASAFSTAFRRRVGCSPGAFARSHRNGDAKQTLQ</sequence>
<feature type="domain" description="HTH araC/xylS-type" evidence="4">
    <location>
        <begin position="199"/>
        <end position="297"/>
    </location>
</feature>
<evidence type="ECO:0000259" key="4">
    <source>
        <dbReference type="PROSITE" id="PS01124"/>
    </source>
</evidence>
<keyword evidence="2" id="KW-0238">DNA-binding</keyword>
<protein>
    <submittedName>
        <fullName evidence="5">AraC family transcriptional regulator</fullName>
    </submittedName>
</protein>
<dbReference type="InterPro" id="IPR050204">
    <property type="entry name" value="AraC_XylS_family_regulators"/>
</dbReference>
<dbReference type="InterPro" id="IPR018060">
    <property type="entry name" value="HTH_AraC"/>
</dbReference>
<keyword evidence="1" id="KW-0805">Transcription regulation</keyword>
<proteinExistence type="predicted"/>
<dbReference type="InterPro" id="IPR032783">
    <property type="entry name" value="AraC_lig"/>
</dbReference>
<evidence type="ECO:0000256" key="2">
    <source>
        <dbReference type="ARBA" id="ARBA00023125"/>
    </source>
</evidence>
<dbReference type="Proteomes" id="UP000219182">
    <property type="component" value="Unassembled WGS sequence"/>
</dbReference>
<evidence type="ECO:0000256" key="3">
    <source>
        <dbReference type="ARBA" id="ARBA00023163"/>
    </source>
</evidence>
<organism evidence="5 6">
    <name type="scientific">Mesorhizobium sanjuanii</name>
    <dbReference type="NCBI Taxonomy" id="2037900"/>
    <lineage>
        <taxon>Bacteria</taxon>
        <taxon>Pseudomonadati</taxon>
        <taxon>Pseudomonadota</taxon>
        <taxon>Alphaproteobacteria</taxon>
        <taxon>Hyphomicrobiales</taxon>
        <taxon>Phyllobacteriaceae</taxon>
        <taxon>Mesorhizobium</taxon>
    </lineage>
</organism>
<dbReference type="RefSeq" id="WP_097576497.1">
    <property type="nucleotide sequence ID" value="NZ_NWQG01000199.1"/>
</dbReference>
<evidence type="ECO:0000313" key="6">
    <source>
        <dbReference type="Proteomes" id="UP000219182"/>
    </source>
</evidence>